<evidence type="ECO:0000313" key="2">
    <source>
        <dbReference type="Proteomes" id="UP000276133"/>
    </source>
</evidence>
<reference evidence="1 2" key="1">
    <citation type="journal article" date="2018" name="Sci. Rep.">
        <title>Genomic signatures of local adaptation to the degree of environmental predictability in rotifers.</title>
        <authorList>
            <person name="Franch-Gras L."/>
            <person name="Hahn C."/>
            <person name="Garcia-Roger E.M."/>
            <person name="Carmona M.J."/>
            <person name="Serra M."/>
            <person name="Gomez A."/>
        </authorList>
    </citation>
    <scope>NUCLEOTIDE SEQUENCE [LARGE SCALE GENOMIC DNA]</scope>
    <source>
        <strain evidence="1">HYR1</strain>
    </source>
</reference>
<name>A0A3M7P780_BRAPC</name>
<keyword evidence="2" id="KW-1185">Reference proteome</keyword>
<accession>A0A3M7P780</accession>
<dbReference type="EMBL" id="REGN01012719">
    <property type="protein sequence ID" value="RMZ94935.1"/>
    <property type="molecule type" value="Genomic_DNA"/>
</dbReference>
<comment type="caution">
    <text evidence="1">The sequence shown here is derived from an EMBL/GenBank/DDBJ whole genome shotgun (WGS) entry which is preliminary data.</text>
</comment>
<organism evidence="1 2">
    <name type="scientific">Brachionus plicatilis</name>
    <name type="common">Marine rotifer</name>
    <name type="synonym">Brachionus muelleri</name>
    <dbReference type="NCBI Taxonomy" id="10195"/>
    <lineage>
        <taxon>Eukaryota</taxon>
        <taxon>Metazoa</taxon>
        <taxon>Spiralia</taxon>
        <taxon>Gnathifera</taxon>
        <taxon>Rotifera</taxon>
        <taxon>Eurotatoria</taxon>
        <taxon>Monogononta</taxon>
        <taxon>Pseudotrocha</taxon>
        <taxon>Ploima</taxon>
        <taxon>Brachionidae</taxon>
        <taxon>Brachionus</taxon>
    </lineage>
</organism>
<dbReference type="Proteomes" id="UP000276133">
    <property type="component" value="Unassembled WGS sequence"/>
</dbReference>
<evidence type="ECO:0000313" key="1">
    <source>
        <dbReference type="EMBL" id="RMZ94935.1"/>
    </source>
</evidence>
<dbReference type="AlphaFoldDB" id="A0A3M7P780"/>
<proteinExistence type="predicted"/>
<sequence length="142" mass="16362">MNTFDHKTPVLSQSPTISNMNFKIGLEFNFPSSDLHSLAFFVLLLKSNTKQILGKYQIFCIVDVSINCFSSMRMTPLKRNKCFKDFLNQNIINADFLNFIQEIEFKSGILSVFNQTGYLIDLTQADISCLKKNYTLFHRLKG</sequence>
<protein>
    <submittedName>
        <fullName evidence="1">Uncharacterized protein</fullName>
    </submittedName>
</protein>
<gene>
    <name evidence="1" type="ORF">BpHYR1_043561</name>
</gene>